<feature type="binding site" evidence="7">
    <location>
        <position position="132"/>
    </location>
    <ligand>
        <name>Zn(2+)</name>
        <dbReference type="ChEBI" id="CHEBI:29105"/>
    </ligand>
</feature>
<dbReference type="EMBL" id="JPIT01000031">
    <property type="protein sequence ID" value="KIO43410.1"/>
    <property type="molecule type" value="Genomic_DNA"/>
</dbReference>
<dbReference type="CDD" id="cd07153">
    <property type="entry name" value="Fur_like"/>
    <property type="match status" value="1"/>
</dbReference>
<dbReference type="InterPro" id="IPR043135">
    <property type="entry name" value="Fur_C"/>
</dbReference>
<dbReference type="EMBL" id="JPIU01000037">
    <property type="protein sequence ID" value="KIO45589.1"/>
    <property type="molecule type" value="Genomic_DNA"/>
</dbReference>
<dbReference type="InterPro" id="IPR002481">
    <property type="entry name" value="FUR"/>
</dbReference>
<feature type="binding site" evidence="7">
    <location>
        <position position="135"/>
    </location>
    <ligand>
        <name>Zn(2+)</name>
        <dbReference type="ChEBI" id="CHEBI:29105"/>
    </ligand>
</feature>
<dbReference type="GO" id="GO:0000976">
    <property type="term" value="F:transcription cis-regulatory region binding"/>
    <property type="evidence" value="ECO:0007669"/>
    <property type="project" value="TreeGrafter"/>
</dbReference>
<keyword evidence="6" id="KW-0804">Transcription</keyword>
<dbReference type="Proteomes" id="UP000031980">
    <property type="component" value="Unassembled WGS sequence"/>
</dbReference>
<evidence type="ECO:0000256" key="7">
    <source>
        <dbReference type="PIRSR" id="PIRSR602481-1"/>
    </source>
</evidence>
<evidence type="ECO:0000313" key="11">
    <source>
        <dbReference type="Proteomes" id="UP000031937"/>
    </source>
</evidence>
<keyword evidence="12" id="KW-1185">Reference proteome</keyword>
<dbReference type="GO" id="GO:1900376">
    <property type="term" value="P:regulation of secondary metabolite biosynthetic process"/>
    <property type="evidence" value="ECO:0007669"/>
    <property type="project" value="TreeGrafter"/>
</dbReference>
<dbReference type="AlphaFoldDB" id="A0A0C3RI64"/>
<dbReference type="OrthoDB" id="594893at2"/>
<dbReference type="GO" id="GO:0045892">
    <property type="term" value="P:negative regulation of DNA-templated transcription"/>
    <property type="evidence" value="ECO:0007669"/>
    <property type="project" value="TreeGrafter"/>
</dbReference>
<evidence type="ECO:0000256" key="3">
    <source>
        <dbReference type="ARBA" id="ARBA00022833"/>
    </source>
</evidence>
<keyword evidence="4" id="KW-0805">Transcription regulation</keyword>
<feature type="binding site" evidence="7">
    <location>
        <position position="94"/>
    </location>
    <ligand>
        <name>Zn(2+)</name>
        <dbReference type="ChEBI" id="CHEBI:29105"/>
    </ligand>
</feature>
<keyword evidence="7" id="KW-0479">Metal-binding</keyword>
<proteinExistence type="inferred from homology"/>
<comment type="similarity">
    <text evidence="1">Belongs to the Fur family.</text>
</comment>
<evidence type="ECO:0000313" key="12">
    <source>
        <dbReference type="Proteomes" id="UP000031980"/>
    </source>
</evidence>
<dbReference type="GO" id="GO:0008270">
    <property type="term" value="F:zinc ion binding"/>
    <property type="evidence" value="ECO:0007669"/>
    <property type="project" value="TreeGrafter"/>
</dbReference>
<evidence type="ECO:0000256" key="4">
    <source>
        <dbReference type="ARBA" id="ARBA00023015"/>
    </source>
</evidence>
<dbReference type="Gene3D" id="3.30.1490.190">
    <property type="match status" value="1"/>
</dbReference>
<keyword evidence="2" id="KW-0678">Repressor</keyword>
<gene>
    <name evidence="10" type="ORF">BA92_03750</name>
    <name evidence="9" type="ORF">IE90_09715</name>
</gene>
<reference evidence="9 11" key="2">
    <citation type="submission" date="2014-07" db="EMBL/GenBank/DDBJ databases">
        <title>Porphyromonadaceae bacterium OUH 334697 = ATCC BAA-2682 = DSM 28341 draft genome.</title>
        <authorList>
            <person name="Sydenham T.V."/>
            <person name="Hasman H."/>
            <person name="Justesen U.S."/>
        </authorList>
    </citation>
    <scope>NUCLEOTIDE SEQUENCE [LARGE SCALE GENOMIC DNA]</scope>
    <source>
        <strain evidence="9 11">OUH 334697</strain>
    </source>
</reference>
<keyword evidence="8" id="KW-0408">Iron</keyword>
<keyword evidence="3 7" id="KW-0862">Zinc</keyword>
<evidence type="ECO:0000256" key="6">
    <source>
        <dbReference type="ARBA" id="ARBA00023163"/>
    </source>
</evidence>
<dbReference type="RefSeq" id="WP_041503633.1">
    <property type="nucleotide sequence ID" value="NZ_JPIT01000031.1"/>
</dbReference>
<dbReference type="SUPFAM" id="SSF46785">
    <property type="entry name" value="Winged helix' DNA-binding domain"/>
    <property type="match status" value="1"/>
</dbReference>
<dbReference type="Pfam" id="PF01475">
    <property type="entry name" value="FUR"/>
    <property type="match status" value="1"/>
</dbReference>
<organism evidence="10 12">
    <name type="scientific">Sanguibacteroides justesenii</name>
    <dbReference type="NCBI Taxonomy" id="1547597"/>
    <lineage>
        <taxon>Bacteria</taxon>
        <taxon>Pseudomonadati</taxon>
        <taxon>Bacteroidota</taxon>
        <taxon>Bacteroidia</taxon>
        <taxon>Bacteroidales</taxon>
        <taxon>Porphyromonadaceae</taxon>
        <taxon>Sanguibacteroides</taxon>
    </lineage>
</organism>
<accession>A0A0C3RI64</accession>
<dbReference type="InterPro" id="IPR036390">
    <property type="entry name" value="WH_DNA-bd_sf"/>
</dbReference>
<feature type="binding site" evidence="8">
    <location>
        <position position="109"/>
    </location>
    <ligand>
        <name>Fe cation</name>
        <dbReference type="ChEBI" id="CHEBI:24875"/>
    </ligand>
</feature>
<dbReference type="GO" id="GO:0003700">
    <property type="term" value="F:DNA-binding transcription factor activity"/>
    <property type="evidence" value="ECO:0007669"/>
    <property type="project" value="InterPro"/>
</dbReference>
<dbReference type="Proteomes" id="UP000031937">
    <property type="component" value="Unassembled WGS sequence"/>
</dbReference>
<keyword evidence="5" id="KW-0238">DNA-binding</keyword>
<evidence type="ECO:0000256" key="5">
    <source>
        <dbReference type="ARBA" id="ARBA00023125"/>
    </source>
</evidence>
<evidence type="ECO:0000313" key="9">
    <source>
        <dbReference type="EMBL" id="KIO43410.1"/>
    </source>
</evidence>
<reference evidence="10 12" key="1">
    <citation type="submission" date="2014-07" db="EMBL/GenBank/DDBJ databases">
        <title>Porphyromonadaceae bacterium OUH 308042 = ATCC BAA-2681 = DSM 28342 draft genome.</title>
        <authorList>
            <person name="Sydenham T.V."/>
            <person name="Hasman H."/>
            <person name="Justensen U.S."/>
        </authorList>
    </citation>
    <scope>NUCLEOTIDE SEQUENCE [LARGE SCALE GENOMIC DNA]</scope>
    <source>
        <strain evidence="10 12">OUH 308042</strain>
    </source>
</reference>
<dbReference type="PANTHER" id="PTHR33202:SF8">
    <property type="entry name" value="PEROXIDE-RESPONSIVE REPRESSOR PERR"/>
    <property type="match status" value="1"/>
</dbReference>
<sequence>MNKIQEIQAYLGKYHIKPSVQRIAIMDYMISHRIHPTVEEIYDALSPEYPTLSKTTVYNTLKLFVGQKAVTPIVIDEKNIRFDIHTMPHAHFMCMGCGKVHDLSVEDMEKFSFKGEEGFVVTEIHLYYKGFCKNCIERKDK</sequence>
<evidence type="ECO:0000256" key="1">
    <source>
        <dbReference type="ARBA" id="ARBA00007957"/>
    </source>
</evidence>
<comment type="cofactor">
    <cofactor evidence="7">
        <name>Zn(2+)</name>
        <dbReference type="ChEBI" id="CHEBI:29105"/>
    </cofactor>
    <text evidence="7">Binds 1 zinc ion per subunit.</text>
</comment>
<name>A0A0C3RI64_9PORP</name>
<comment type="cofactor">
    <cofactor evidence="8">
        <name>Mn(2+)</name>
        <dbReference type="ChEBI" id="CHEBI:29035"/>
    </cofactor>
    <cofactor evidence="8">
        <name>Fe(2+)</name>
        <dbReference type="ChEBI" id="CHEBI:29033"/>
    </cofactor>
    <text evidence="8">Binds 1 Mn(2+) or Fe(2+) ion per subunit.</text>
</comment>
<evidence type="ECO:0000256" key="2">
    <source>
        <dbReference type="ARBA" id="ARBA00022491"/>
    </source>
</evidence>
<dbReference type="InterPro" id="IPR036388">
    <property type="entry name" value="WH-like_DNA-bd_sf"/>
</dbReference>
<evidence type="ECO:0000313" key="10">
    <source>
        <dbReference type="EMBL" id="KIO45589.1"/>
    </source>
</evidence>
<evidence type="ECO:0000256" key="8">
    <source>
        <dbReference type="PIRSR" id="PIRSR602481-2"/>
    </source>
</evidence>
<comment type="caution">
    <text evidence="10">The sequence shown here is derived from an EMBL/GenBank/DDBJ whole genome shotgun (WGS) entry which is preliminary data.</text>
</comment>
<protein>
    <submittedName>
        <fullName evidence="10">Fur family transcriptional regulator</fullName>
    </submittedName>
</protein>
<dbReference type="Gene3D" id="1.10.10.10">
    <property type="entry name" value="Winged helix-like DNA-binding domain superfamily/Winged helix DNA-binding domain"/>
    <property type="match status" value="1"/>
</dbReference>
<feature type="binding site" evidence="7">
    <location>
        <position position="97"/>
    </location>
    <ligand>
        <name>Zn(2+)</name>
        <dbReference type="ChEBI" id="CHEBI:29105"/>
    </ligand>
</feature>
<dbReference type="PANTHER" id="PTHR33202">
    <property type="entry name" value="ZINC UPTAKE REGULATION PROTEIN"/>
    <property type="match status" value="1"/>
</dbReference>